<evidence type="ECO:0000256" key="5">
    <source>
        <dbReference type="ARBA" id="ARBA00022490"/>
    </source>
</evidence>
<dbReference type="EC" id="6.1.1.11" evidence="4 14"/>
<dbReference type="InterPro" id="IPR045864">
    <property type="entry name" value="aa-tRNA-synth_II/BPL/LPL"/>
</dbReference>
<dbReference type="NCBIfam" id="TIGR00414">
    <property type="entry name" value="serS"/>
    <property type="match status" value="1"/>
</dbReference>
<evidence type="ECO:0000256" key="1">
    <source>
        <dbReference type="ARBA" id="ARBA00004496"/>
    </source>
</evidence>
<dbReference type="InterPro" id="IPR002314">
    <property type="entry name" value="aa-tRNA-synt_IIb"/>
</dbReference>
<name>A0A1F5TCY5_9BACT</name>
<evidence type="ECO:0000256" key="9">
    <source>
        <dbReference type="ARBA" id="ARBA00022917"/>
    </source>
</evidence>
<evidence type="ECO:0000313" key="20">
    <source>
        <dbReference type="Proteomes" id="UP000178656"/>
    </source>
</evidence>
<dbReference type="InterPro" id="IPR010978">
    <property type="entry name" value="tRNA-bd_arm"/>
</dbReference>
<evidence type="ECO:0000313" key="19">
    <source>
        <dbReference type="EMBL" id="OGF36623.1"/>
    </source>
</evidence>
<evidence type="ECO:0000256" key="4">
    <source>
        <dbReference type="ARBA" id="ARBA00012840"/>
    </source>
</evidence>
<dbReference type="InterPro" id="IPR042103">
    <property type="entry name" value="SerRS_1_N_sf"/>
</dbReference>
<gene>
    <name evidence="19" type="ORF">A2482_03900</name>
</gene>
<dbReference type="GO" id="GO:0005737">
    <property type="term" value="C:cytoplasm"/>
    <property type="evidence" value="ECO:0007669"/>
    <property type="project" value="UniProtKB-SubCell"/>
</dbReference>
<dbReference type="InterPro" id="IPR002317">
    <property type="entry name" value="Ser-tRNA-ligase_type_1"/>
</dbReference>
<dbReference type="PIRSF" id="PIRSF001529">
    <property type="entry name" value="Ser-tRNA-synth_IIa"/>
    <property type="match status" value="1"/>
</dbReference>
<dbReference type="PRINTS" id="PR00981">
    <property type="entry name" value="TRNASYNTHSER"/>
</dbReference>
<feature type="site" description="Important for serine binding" evidence="15">
    <location>
        <position position="391"/>
    </location>
</feature>
<dbReference type="GO" id="GO:0005524">
    <property type="term" value="F:ATP binding"/>
    <property type="evidence" value="ECO:0007669"/>
    <property type="project" value="UniProtKB-KW"/>
</dbReference>
<dbReference type="Gene3D" id="3.30.930.10">
    <property type="entry name" value="Bira Bifunctional Protein, Domain 2"/>
    <property type="match status" value="1"/>
</dbReference>
<dbReference type="Pfam" id="PF02403">
    <property type="entry name" value="Seryl_tRNA_N"/>
    <property type="match status" value="1"/>
</dbReference>
<feature type="binding site" evidence="15">
    <location>
        <position position="267"/>
    </location>
    <ligand>
        <name>L-serine</name>
        <dbReference type="ChEBI" id="CHEBI:33384"/>
    </ligand>
</feature>
<dbReference type="Pfam" id="PF00587">
    <property type="entry name" value="tRNA-synt_2b"/>
    <property type="match status" value="1"/>
</dbReference>
<evidence type="ECO:0000259" key="18">
    <source>
        <dbReference type="PROSITE" id="PS50862"/>
    </source>
</evidence>
<feature type="binding site" evidence="15">
    <location>
        <position position="389"/>
    </location>
    <ligand>
        <name>L-serine</name>
        <dbReference type="ChEBI" id="CHEBI:33384"/>
    </ligand>
</feature>
<dbReference type="GO" id="GO:0004828">
    <property type="term" value="F:serine-tRNA ligase activity"/>
    <property type="evidence" value="ECO:0007669"/>
    <property type="project" value="UniProtKB-UniRule"/>
</dbReference>
<feature type="binding site" evidence="16">
    <location>
        <begin position="356"/>
        <end position="359"/>
    </location>
    <ligand>
        <name>ATP</name>
        <dbReference type="ChEBI" id="CHEBI:30616"/>
    </ligand>
</feature>
<evidence type="ECO:0000256" key="11">
    <source>
        <dbReference type="ARBA" id="ARBA00039158"/>
    </source>
</evidence>
<comment type="subcellular location">
    <subcellularLocation>
        <location evidence="1">Cytoplasm</location>
    </subcellularLocation>
</comment>
<feature type="domain" description="Aminoacyl-transfer RNA synthetases class-II family profile" evidence="18">
    <location>
        <begin position="145"/>
        <end position="414"/>
    </location>
</feature>
<dbReference type="PANTHER" id="PTHR43697">
    <property type="entry name" value="SERYL-TRNA SYNTHETASE"/>
    <property type="match status" value="1"/>
</dbReference>
<evidence type="ECO:0000256" key="10">
    <source>
        <dbReference type="ARBA" id="ARBA00023146"/>
    </source>
</evidence>
<feature type="binding site" evidence="15">
    <location>
        <position position="290"/>
    </location>
    <ligand>
        <name>L-serine</name>
        <dbReference type="ChEBI" id="CHEBI:33384"/>
    </ligand>
</feature>
<feature type="coiled-coil region" evidence="17">
    <location>
        <begin position="30"/>
        <end position="86"/>
    </location>
</feature>
<dbReference type="GO" id="GO:0006434">
    <property type="term" value="P:seryl-tRNA aminoacylation"/>
    <property type="evidence" value="ECO:0007669"/>
    <property type="project" value="UniProtKB-UniRule"/>
</dbReference>
<evidence type="ECO:0000256" key="6">
    <source>
        <dbReference type="ARBA" id="ARBA00022598"/>
    </source>
</evidence>
<feature type="binding site" evidence="15">
    <location>
        <position position="236"/>
    </location>
    <ligand>
        <name>L-serine</name>
        <dbReference type="ChEBI" id="CHEBI:33384"/>
    </ligand>
</feature>
<evidence type="ECO:0000256" key="13">
    <source>
        <dbReference type="ARBA" id="ARBA00048823"/>
    </source>
</evidence>
<evidence type="ECO:0000256" key="14">
    <source>
        <dbReference type="NCBIfam" id="TIGR00414"/>
    </source>
</evidence>
<accession>A0A1F5TCY5</accession>
<evidence type="ECO:0000256" key="8">
    <source>
        <dbReference type="ARBA" id="ARBA00022840"/>
    </source>
</evidence>
<keyword evidence="7" id="KW-0547">Nucleotide-binding</keyword>
<dbReference type="CDD" id="cd00770">
    <property type="entry name" value="SerRS_core"/>
    <property type="match status" value="1"/>
</dbReference>
<dbReference type="SUPFAM" id="SSF55681">
    <property type="entry name" value="Class II aaRS and biotin synthetases"/>
    <property type="match status" value="1"/>
</dbReference>
<comment type="catalytic activity">
    <reaction evidence="13">
        <text>tRNA(Ser) + L-serine + ATP = L-seryl-tRNA(Ser) + AMP + diphosphate + H(+)</text>
        <dbReference type="Rhea" id="RHEA:12292"/>
        <dbReference type="Rhea" id="RHEA-COMP:9669"/>
        <dbReference type="Rhea" id="RHEA-COMP:9703"/>
        <dbReference type="ChEBI" id="CHEBI:15378"/>
        <dbReference type="ChEBI" id="CHEBI:30616"/>
        <dbReference type="ChEBI" id="CHEBI:33019"/>
        <dbReference type="ChEBI" id="CHEBI:33384"/>
        <dbReference type="ChEBI" id="CHEBI:78442"/>
        <dbReference type="ChEBI" id="CHEBI:78533"/>
        <dbReference type="ChEBI" id="CHEBI:456215"/>
        <dbReference type="EC" id="6.1.1.11"/>
    </reaction>
</comment>
<feature type="binding site" evidence="16">
    <location>
        <begin position="283"/>
        <end position="286"/>
    </location>
    <ligand>
        <name>ATP</name>
        <dbReference type="ChEBI" id="CHEBI:30616"/>
    </ligand>
</feature>
<evidence type="ECO:0000256" key="15">
    <source>
        <dbReference type="PIRSR" id="PIRSR001529-1"/>
    </source>
</evidence>
<dbReference type="Gene3D" id="1.10.287.40">
    <property type="entry name" value="Serine-tRNA synthetase, tRNA binding domain"/>
    <property type="match status" value="1"/>
</dbReference>
<evidence type="ECO:0000256" key="2">
    <source>
        <dbReference type="ARBA" id="ARBA00005045"/>
    </source>
</evidence>
<keyword evidence="17" id="KW-0175">Coiled coil</keyword>
<proteinExistence type="inferred from homology"/>
<reference evidence="19 20" key="1">
    <citation type="journal article" date="2016" name="Nat. Commun.">
        <title>Thousands of microbial genomes shed light on interconnected biogeochemical processes in an aquifer system.</title>
        <authorList>
            <person name="Anantharaman K."/>
            <person name="Brown C.T."/>
            <person name="Hug L.A."/>
            <person name="Sharon I."/>
            <person name="Castelle C.J."/>
            <person name="Probst A.J."/>
            <person name="Thomas B.C."/>
            <person name="Singh A."/>
            <person name="Wilkins M.J."/>
            <person name="Karaoz U."/>
            <person name="Brodie E.L."/>
            <person name="Williams K.H."/>
            <person name="Hubbard S.S."/>
            <person name="Banfield J.F."/>
        </authorList>
    </citation>
    <scope>NUCLEOTIDE SEQUENCE [LARGE SCALE GENOMIC DNA]</scope>
</reference>
<evidence type="ECO:0000256" key="17">
    <source>
        <dbReference type="SAM" id="Coils"/>
    </source>
</evidence>
<evidence type="ECO:0000256" key="12">
    <source>
        <dbReference type="ARBA" id="ARBA00047929"/>
    </source>
</evidence>
<keyword evidence="6 19" id="KW-0436">Ligase</keyword>
<evidence type="ECO:0000256" key="3">
    <source>
        <dbReference type="ARBA" id="ARBA00010728"/>
    </source>
</evidence>
<dbReference type="EMBL" id="MFGM01000032">
    <property type="protein sequence ID" value="OGF36623.1"/>
    <property type="molecule type" value="Genomic_DNA"/>
</dbReference>
<keyword evidence="10" id="KW-0030">Aminoacyl-tRNA synthetase</keyword>
<dbReference type="InterPro" id="IPR015866">
    <property type="entry name" value="Ser-tRNA-synth_1_N"/>
</dbReference>
<comment type="pathway">
    <text evidence="2">Aminoacyl-tRNA biosynthesis; selenocysteinyl-tRNA(Sec) biosynthesis; L-seryl-tRNA(Sec) from L-serine and tRNA(Sec): step 1/1.</text>
</comment>
<keyword evidence="5" id="KW-0963">Cytoplasm</keyword>
<evidence type="ECO:0000256" key="7">
    <source>
        <dbReference type="ARBA" id="ARBA00022741"/>
    </source>
</evidence>
<comment type="similarity">
    <text evidence="3">Belongs to the class-II aminoacyl-tRNA synthetase family. Type-1 seryl-tRNA synthetase subfamily.</text>
</comment>
<dbReference type="PROSITE" id="PS50862">
    <property type="entry name" value="AA_TRNA_LIGASE_II"/>
    <property type="match status" value="1"/>
</dbReference>
<protein>
    <recommendedName>
        <fullName evidence="11 14">Serine--tRNA ligase</fullName>
        <ecNumber evidence="4 14">6.1.1.11</ecNumber>
    </recommendedName>
</protein>
<organism evidence="19 20">
    <name type="scientific">Candidatus Falkowbacteria bacterium RIFOXYC2_FULL_48_21</name>
    <dbReference type="NCBI Taxonomy" id="1798005"/>
    <lineage>
        <taxon>Bacteria</taxon>
        <taxon>Candidatus Falkowiibacteriota</taxon>
    </lineage>
</organism>
<dbReference type="Proteomes" id="UP000178656">
    <property type="component" value="Unassembled WGS sequence"/>
</dbReference>
<dbReference type="AlphaFoldDB" id="A0A1F5TCY5"/>
<keyword evidence="9" id="KW-0648">Protein biosynthesis</keyword>
<feature type="non-terminal residue" evidence="19">
    <location>
        <position position="414"/>
    </location>
</feature>
<keyword evidence="8 16" id="KW-0067">ATP-binding</keyword>
<evidence type="ECO:0000256" key="16">
    <source>
        <dbReference type="PIRSR" id="PIRSR001529-2"/>
    </source>
</evidence>
<dbReference type="InterPro" id="IPR033729">
    <property type="entry name" value="SerRS_core"/>
</dbReference>
<comment type="catalytic activity">
    <reaction evidence="12">
        <text>tRNA(Sec) + L-serine + ATP = L-seryl-tRNA(Sec) + AMP + diphosphate + H(+)</text>
        <dbReference type="Rhea" id="RHEA:42580"/>
        <dbReference type="Rhea" id="RHEA-COMP:9742"/>
        <dbReference type="Rhea" id="RHEA-COMP:10128"/>
        <dbReference type="ChEBI" id="CHEBI:15378"/>
        <dbReference type="ChEBI" id="CHEBI:30616"/>
        <dbReference type="ChEBI" id="CHEBI:33019"/>
        <dbReference type="ChEBI" id="CHEBI:33384"/>
        <dbReference type="ChEBI" id="CHEBI:78442"/>
        <dbReference type="ChEBI" id="CHEBI:78533"/>
        <dbReference type="ChEBI" id="CHEBI:456215"/>
        <dbReference type="EC" id="6.1.1.11"/>
    </reaction>
</comment>
<dbReference type="InterPro" id="IPR006195">
    <property type="entry name" value="aa-tRNA-synth_II"/>
</dbReference>
<comment type="caution">
    <text evidence="19">The sequence shown here is derived from an EMBL/GenBank/DDBJ whole genome shotgun (WGS) entry which is preliminary data.</text>
</comment>
<dbReference type="SUPFAM" id="SSF46589">
    <property type="entry name" value="tRNA-binding arm"/>
    <property type="match status" value="1"/>
</dbReference>
<sequence>MLDIKFIRENPELLKTIARQKNVTVDIERIIKLDDQRKKLTAQVEEQRAKKNQASKEIPKLAPTEKAAALEEMKQVDALQKELEGKLKPLQEEFDALMLNVPNYISDKTPVGLDDAANVEIERWGPPAWAGEAGEPRKFDFVPKDHMQIGRDLDIIDNERAAKIGGTRSYLLKGDGARLEAALIKYAEDFIVRKGFTLMSVPVIVNKEALIGTGYLPGAEEEIYFLERDDKYLVGTSEVAIGAYYANEVLKEEDLPIRFAGFSVCFRREAGAYGKDTSGLYRVHQFIKVEQFIIGKNDIAESERLFDELLNNSKELLRSLKLPHRVLNVCTGDMGKGKYYMNDLETWMPSRQAYGETHSCSNLLDFQARRLNLRYKDKDGKIHFCHTLNNTVLATPRILIPVLENNQNANGSVT</sequence>
<feature type="binding site" evidence="16">
    <location>
        <begin position="267"/>
        <end position="269"/>
    </location>
    <ligand>
        <name>ATP</name>
        <dbReference type="ChEBI" id="CHEBI:30616"/>
    </ligand>
</feature>
<dbReference type="PANTHER" id="PTHR43697:SF1">
    <property type="entry name" value="SERINE--TRNA LIGASE"/>
    <property type="match status" value="1"/>
</dbReference>